<evidence type="ECO:0000313" key="2">
    <source>
        <dbReference type="Proteomes" id="UP001239111"/>
    </source>
</evidence>
<proteinExistence type="predicted"/>
<dbReference type="EMBL" id="CM056741">
    <property type="protein sequence ID" value="KAJ8686181.1"/>
    <property type="molecule type" value="Genomic_DNA"/>
</dbReference>
<comment type="caution">
    <text evidence="1">The sequence shown here is derived from an EMBL/GenBank/DDBJ whole genome shotgun (WGS) entry which is preliminary data.</text>
</comment>
<protein>
    <submittedName>
        <fullName evidence="1">Uncharacterized protein</fullName>
    </submittedName>
</protein>
<dbReference type="Proteomes" id="UP001239111">
    <property type="component" value="Chromosome 1"/>
</dbReference>
<gene>
    <name evidence="1" type="ORF">QAD02_021975</name>
</gene>
<organism evidence="1 2">
    <name type="scientific">Eretmocerus hayati</name>
    <dbReference type="NCBI Taxonomy" id="131215"/>
    <lineage>
        <taxon>Eukaryota</taxon>
        <taxon>Metazoa</taxon>
        <taxon>Ecdysozoa</taxon>
        <taxon>Arthropoda</taxon>
        <taxon>Hexapoda</taxon>
        <taxon>Insecta</taxon>
        <taxon>Pterygota</taxon>
        <taxon>Neoptera</taxon>
        <taxon>Endopterygota</taxon>
        <taxon>Hymenoptera</taxon>
        <taxon>Apocrita</taxon>
        <taxon>Proctotrupomorpha</taxon>
        <taxon>Chalcidoidea</taxon>
        <taxon>Aphelinidae</taxon>
        <taxon>Aphelininae</taxon>
        <taxon>Eretmocerus</taxon>
    </lineage>
</organism>
<sequence>MTSDNRGQPLEPTKVNLTQVNPTIMTSNVAAPTFAKVFANSLRPKREDSIIIDSIEGLTNDDYLDELEMLIDLINVKSISKMSGGGVCIYLANKALVNQLKNKNLHVKDYVPTIKSLINNNKRVVISNVHTSVPDEVIINALKNRGITLVSAISPMRASLAKPGRAHIQSFRRQFYISEKDECNLPDSLQLTHEDTTYWTYLTTDATACFLCKEAGHIMSACPKNDTTQSNSVTNTQVPLEPSNSALSSSSSFTITSGGSSAAKTNEQNNSNEIAANVEIKSNSLNQEQAKLTDTNVNKRPLSSSTSEASSVYKAGNNKAPRQSYPKQKTSSTTKKPKIEDPQEFEAYVNQTSEPASDFFKDNYKGPMTLQQFTDIIIKTHGRRDVREVVLSIVDDLSEVESLIDALYPLIENRRMRTKFTNIKKKLEAPTTAAQSQSEADNECDSDS</sequence>
<name>A0ACC2PRN3_9HYME</name>
<reference evidence="1" key="1">
    <citation type="submission" date="2023-04" db="EMBL/GenBank/DDBJ databases">
        <title>A chromosome-level genome assembly of the parasitoid wasp Eretmocerus hayati.</title>
        <authorList>
            <person name="Zhong Y."/>
            <person name="Liu S."/>
            <person name="Liu Y."/>
        </authorList>
    </citation>
    <scope>NUCLEOTIDE SEQUENCE</scope>
    <source>
        <strain evidence="1">ZJU_SS_LIU_2023</strain>
    </source>
</reference>
<keyword evidence="2" id="KW-1185">Reference proteome</keyword>
<evidence type="ECO:0000313" key="1">
    <source>
        <dbReference type="EMBL" id="KAJ8686181.1"/>
    </source>
</evidence>
<accession>A0ACC2PRN3</accession>